<dbReference type="InterPro" id="IPR018247">
    <property type="entry name" value="EF_Hand_1_Ca_BS"/>
</dbReference>
<dbReference type="AlphaFoldDB" id="A0A9N7TQV4"/>
<dbReference type="InterPro" id="IPR001849">
    <property type="entry name" value="PH_domain"/>
</dbReference>
<dbReference type="Gene3D" id="2.40.50.90">
    <property type="match status" value="1"/>
</dbReference>
<dbReference type="PANTHER" id="PTHR28434:SF1">
    <property type="entry name" value="PROTEIN C3ORF33"/>
    <property type="match status" value="1"/>
</dbReference>
<dbReference type="InterPro" id="IPR042421">
    <property type="entry name" value="C3orf33-like"/>
</dbReference>
<keyword evidence="9" id="KW-1185">Reference proteome</keyword>
<dbReference type="PROSITE" id="PS50222">
    <property type="entry name" value="EF_HAND_2"/>
    <property type="match status" value="2"/>
</dbReference>
<dbReference type="SUPFAM" id="SSF50199">
    <property type="entry name" value="Staphylococcal nuclease"/>
    <property type="match status" value="1"/>
</dbReference>
<dbReference type="SUPFAM" id="SSF47473">
    <property type="entry name" value="EF-hand"/>
    <property type="match status" value="1"/>
</dbReference>
<dbReference type="FunFam" id="1.10.238.10:FF:000005">
    <property type="entry name" value="Phosphoinositide phospholipase C"/>
    <property type="match status" value="1"/>
</dbReference>
<name>A0A9N7TQV4_PLEPL</name>
<keyword evidence="4" id="KW-0106">Calcium</keyword>
<dbReference type="GO" id="GO:0007165">
    <property type="term" value="P:signal transduction"/>
    <property type="evidence" value="ECO:0007669"/>
    <property type="project" value="UniProtKB-KW"/>
</dbReference>
<protein>
    <recommendedName>
        <fullName evidence="7">EF-hand domain-containing protein</fullName>
    </recommendedName>
</protein>
<dbReference type="InterPro" id="IPR011992">
    <property type="entry name" value="EF-hand-dom_pair"/>
</dbReference>
<dbReference type="SUPFAM" id="SSF50729">
    <property type="entry name" value="PH domain-like"/>
    <property type="match status" value="1"/>
</dbReference>
<dbReference type="SMART" id="SM00054">
    <property type="entry name" value="EFh"/>
    <property type="match status" value="2"/>
</dbReference>
<dbReference type="EMBL" id="CADEAL010000266">
    <property type="protein sequence ID" value="CAB1417486.1"/>
    <property type="molecule type" value="Genomic_DNA"/>
</dbReference>
<evidence type="ECO:0000256" key="5">
    <source>
        <dbReference type="ARBA" id="ARBA00023224"/>
    </source>
</evidence>
<feature type="domain" description="EF-hand" evidence="7">
    <location>
        <begin position="515"/>
        <end position="551"/>
    </location>
</feature>
<organism evidence="8 9">
    <name type="scientific">Pleuronectes platessa</name>
    <name type="common">European plaice</name>
    <dbReference type="NCBI Taxonomy" id="8262"/>
    <lineage>
        <taxon>Eukaryota</taxon>
        <taxon>Metazoa</taxon>
        <taxon>Chordata</taxon>
        <taxon>Craniata</taxon>
        <taxon>Vertebrata</taxon>
        <taxon>Euteleostomi</taxon>
        <taxon>Actinopterygii</taxon>
        <taxon>Neopterygii</taxon>
        <taxon>Teleostei</taxon>
        <taxon>Neoteleostei</taxon>
        <taxon>Acanthomorphata</taxon>
        <taxon>Carangaria</taxon>
        <taxon>Pleuronectiformes</taxon>
        <taxon>Pleuronectoidei</taxon>
        <taxon>Pleuronectidae</taxon>
        <taxon>Pleuronectes</taxon>
    </lineage>
</organism>
<dbReference type="GO" id="GO:0005615">
    <property type="term" value="C:extracellular space"/>
    <property type="evidence" value="ECO:0007669"/>
    <property type="project" value="TreeGrafter"/>
</dbReference>
<dbReference type="FunFam" id="1.10.238.10:FF:000036">
    <property type="entry name" value="Phosphoinositide phospholipase C"/>
    <property type="match status" value="1"/>
</dbReference>
<evidence type="ECO:0000256" key="1">
    <source>
        <dbReference type="ARBA" id="ARBA00004496"/>
    </source>
</evidence>
<dbReference type="PROSITE" id="PS00018">
    <property type="entry name" value="EF_HAND_1"/>
    <property type="match status" value="1"/>
</dbReference>
<dbReference type="GO" id="GO:0005509">
    <property type="term" value="F:calcium ion binding"/>
    <property type="evidence" value="ECO:0007669"/>
    <property type="project" value="InterPro"/>
</dbReference>
<dbReference type="Proteomes" id="UP001153269">
    <property type="component" value="Unassembled WGS sequence"/>
</dbReference>
<comment type="caution">
    <text evidence="8">The sequence shown here is derived from an EMBL/GenBank/DDBJ whole genome shotgun (WGS) entry which is preliminary data.</text>
</comment>
<dbReference type="Pfam" id="PF16457">
    <property type="entry name" value="PH_12"/>
    <property type="match status" value="1"/>
</dbReference>
<keyword evidence="2" id="KW-0963">Cytoplasm</keyword>
<dbReference type="Gene3D" id="1.10.238.10">
    <property type="entry name" value="EF-hand"/>
    <property type="match status" value="2"/>
</dbReference>
<accession>A0A9N7TQV4</accession>
<dbReference type="GO" id="GO:0016020">
    <property type="term" value="C:membrane"/>
    <property type="evidence" value="ECO:0007669"/>
    <property type="project" value="UniProtKB-ARBA"/>
</dbReference>
<dbReference type="InterPro" id="IPR011993">
    <property type="entry name" value="PH-like_dom_sf"/>
</dbReference>
<comment type="subcellular location">
    <subcellularLocation>
        <location evidence="1">Cytoplasm</location>
    </subcellularLocation>
</comment>
<gene>
    <name evidence="8" type="ORF">PLEPLA_LOCUS5290</name>
</gene>
<dbReference type="InterPro" id="IPR035437">
    <property type="entry name" value="SNase_OB-fold_sf"/>
</dbReference>
<evidence type="ECO:0000313" key="9">
    <source>
        <dbReference type="Proteomes" id="UP001153269"/>
    </source>
</evidence>
<keyword evidence="3" id="KW-0479">Metal-binding</keyword>
<keyword evidence="5" id="KW-0807">Transducer</keyword>
<feature type="domain" description="EF-hand" evidence="7">
    <location>
        <begin position="486"/>
        <end position="514"/>
    </location>
</feature>
<reference evidence="8" key="1">
    <citation type="submission" date="2020-03" db="EMBL/GenBank/DDBJ databases">
        <authorList>
            <person name="Weist P."/>
        </authorList>
    </citation>
    <scope>NUCLEOTIDE SEQUENCE</scope>
</reference>
<evidence type="ECO:0000256" key="6">
    <source>
        <dbReference type="SAM" id="MobiDB-lite"/>
    </source>
</evidence>
<evidence type="ECO:0000313" key="8">
    <source>
        <dbReference type="EMBL" id="CAB1417486.1"/>
    </source>
</evidence>
<evidence type="ECO:0000256" key="3">
    <source>
        <dbReference type="ARBA" id="ARBA00022723"/>
    </source>
</evidence>
<dbReference type="GO" id="GO:0005737">
    <property type="term" value="C:cytoplasm"/>
    <property type="evidence" value="ECO:0007669"/>
    <property type="project" value="UniProtKB-SubCell"/>
</dbReference>
<feature type="compositionally biased region" description="Polar residues" evidence="6">
    <location>
        <begin position="49"/>
        <end position="58"/>
    </location>
</feature>
<evidence type="ECO:0000256" key="4">
    <source>
        <dbReference type="ARBA" id="ARBA00022837"/>
    </source>
</evidence>
<evidence type="ECO:0000256" key="2">
    <source>
        <dbReference type="ARBA" id="ARBA00022490"/>
    </source>
</evidence>
<feature type="region of interest" description="Disordered" evidence="6">
    <location>
        <begin position="30"/>
        <end position="81"/>
    </location>
</feature>
<dbReference type="FunFam" id="2.30.29.30:FF:000063">
    <property type="entry name" value="Phosphoinositide phospholipase C"/>
    <property type="match status" value="1"/>
</dbReference>
<dbReference type="Gene3D" id="2.30.29.30">
    <property type="entry name" value="Pleckstrin-homology domain (PH domain)/Phosphotyrosine-binding domain (PTB)"/>
    <property type="match status" value="1"/>
</dbReference>
<proteinExistence type="predicted"/>
<dbReference type="InterPro" id="IPR002048">
    <property type="entry name" value="EF_hand_dom"/>
</dbReference>
<dbReference type="SMART" id="SM00233">
    <property type="entry name" value="PH"/>
    <property type="match status" value="1"/>
</dbReference>
<evidence type="ECO:0000259" key="7">
    <source>
        <dbReference type="PROSITE" id="PS50222"/>
    </source>
</evidence>
<dbReference type="Pfam" id="PF13499">
    <property type="entry name" value="EF-hand_7"/>
    <property type="match status" value="1"/>
</dbReference>
<sequence length="625" mass="71220">MSVTGHVAPGDICCVWPRCGKQTTGRRLHTGKRSCRRVGRSDGRMPSRENVNNMPATSRETETEASAAGADRQRQRGDQASHNVVSVLSQLADDHLTLVRNISTGLAIAGVLIIARSIKLITKFQAASEIPALFIERNVRLRGRVHSVTEKGLEVEHVPIHLPILSTLLNKHKGVSRSPLLVRLAGVELTPEGRNWLQKNLAPAQTVWLKLISREDDTLHCLVSQSRGSLWSYCVNEEVLKLGLARRGPIAVRPDSPLHWRLHKRLHRAEVKAERKGRGLWKEDSRWERASKAVGDSALLRLMRDRTVCRPPLTMSAWVVNKKGEPQYRRHFLTDNSIFHVERCMSVMQSGTQMVKLKAGSKGLVRLFYLDEHRSCIRWKPSRKSEKAKITIDSLYKVTEGGQSDIFHRHADSSFDPACCFTVYHGNHMESLDLVTSNAEEARTWITGLGYLMAGISDEDSLAKRQRTHNQYPFRKEKHSHHCEHQTFEEADKNGDGFLNIEEIYQLLHKLNVNLPRRKVKQMFQEADTDDQQGSLTYEEFSVFYKMMSLRRDLFLLMMAYSDRKDHLTAEELANLLRNEQKIVSVTPEYVAEIVDKFELSDENKQRGVMGIEEPFPACTTLQDL</sequence>
<dbReference type="PANTHER" id="PTHR28434">
    <property type="entry name" value="PROTEIN C3ORF33"/>
    <property type="match status" value="1"/>
</dbReference>